<dbReference type="PANTHER" id="PTHR30055">
    <property type="entry name" value="HTH-TYPE TRANSCRIPTIONAL REGULATOR RUTR"/>
    <property type="match status" value="1"/>
</dbReference>
<comment type="caution">
    <text evidence="4">The sequence shown here is derived from an EMBL/GenBank/DDBJ whole genome shotgun (WGS) entry which is preliminary data.</text>
</comment>
<dbReference type="Proteomes" id="UP001165584">
    <property type="component" value="Unassembled WGS sequence"/>
</dbReference>
<reference evidence="4" key="1">
    <citation type="submission" date="2022-08" db="EMBL/GenBank/DDBJ databases">
        <authorList>
            <person name="Deng Y."/>
            <person name="Han X.-F."/>
            <person name="Zhang Y.-Q."/>
        </authorList>
    </citation>
    <scope>NUCLEOTIDE SEQUENCE</scope>
    <source>
        <strain evidence="4">CPCC 205763</strain>
    </source>
</reference>
<evidence type="ECO:0000313" key="5">
    <source>
        <dbReference type="Proteomes" id="UP001165584"/>
    </source>
</evidence>
<feature type="DNA-binding region" description="H-T-H motif" evidence="2">
    <location>
        <begin position="39"/>
        <end position="58"/>
    </location>
</feature>
<dbReference type="Gene3D" id="1.10.357.10">
    <property type="entry name" value="Tetracycline Repressor, domain 2"/>
    <property type="match status" value="1"/>
</dbReference>
<dbReference type="SUPFAM" id="SSF48498">
    <property type="entry name" value="Tetracyclin repressor-like, C-terminal domain"/>
    <property type="match status" value="1"/>
</dbReference>
<accession>A0ABT2GT96</accession>
<dbReference type="Pfam" id="PF00440">
    <property type="entry name" value="TetR_N"/>
    <property type="match status" value="1"/>
</dbReference>
<dbReference type="PANTHER" id="PTHR30055:SF146">
    <property type="entry name" value="HTH-TYPE TRANSCRIPTIONAL DUAL REGULATOR CECR"/>
    <property type="match status" value="1"/>
</dbReference>
<gene>
    <name evidence="4" type="ORF">N1027_14640</name>
</gene>
<dbReference type="PRINTS" id="PR00455">
    <property type="entry name" value="HTHTETR"/>
</dbReference>
<dbReference type="InterPro" id="IPR009057">
    <property type="entry name" value="Homeodomain-like_sf"/>
</dbReference>
<organism evidence="4 5">
    <name type="scientific">Herbiconiux aconitum</name>
    <dbReference type="NCBI Taxonomy" id="2970913"/>
    <lineage>
        <taxon>Bacteria</taxon>
        <taxon>Bacillati</taxon>
        <taxon>Actinomycetota</taxon>
        <taxon>Actinomycetes</taxon>
        <taxon>Micrococcales</taxon>
        <taxon>Microbacteriaceae</taxon>
        <taxon>Herbiconiux</taxon>
    </lineage>
</organism>
<dbReference type="PROSITE" id="PS50977">
    <property type="entry name" value="HTH_TETR_2"/>
    <property type="match status" value="1"/>
</dbReference>
<name>A0ABT2GT96_9MICO</name>
<feature type="domain" description="HTH tetR-type" evidence="3">
    <location>
        <begin position="16"/>
        <end position="76"/>
    </location>
</feature>
<keyword evidence="1 2" id="KW-0238">DNA-binding</keyword>
<sequence>MSPQTEGAEPTITKTEAKRRQMIDAALTVFVTNGYVGTSTDQLAAAAAVSKQTLYKTFGDKEGVFAALIHHAADGIRDPFAPLLDTMREAATAEEALRLLATQFTRSILNPHVQQLRRLVIAEATRFPELGLLFWERGFVRVSESVGRCLQILDERQLLAIPDLRIAVEHFAGMLLWIPSNRIMFAGAALPVTEDELDRIITAGSNAFLRAYQRD</sequence>
<dbReference type="Pfam" id="PF14246">
    <property type="entry name" value="TetR_C_7"/>
    <property type="match status" value="1"/>
</dbReference>
<protein>
    <submittedName>
        <fullName evidence="4">TetR/AcrR family transcriptional regulator</fullName>
    </submittedName>
</protein>
<keyword evidence="5" id="KW-1185">Reference proteome</keyword>
<dbReference type="RefSeq" id="WP_259508869.1">
    <property type="nucleotide sequence ID" value="NZ_JANLCM010000002.1"/>
</dbReference>
<evidence type="ECO:0000313" key="4">
    <source>
        <dbReference type="EMBL" id="MCS5719373.1"/>
    </source>
</evidence>
<evidence type="ECO:0000259" key="3">
    <source>
        <dbReference type="PROSITE" id="PS50977"/>
    </source>
</evidence>
<dbReference type="InterPro" id="IPR050109">
    <property type="entry name" value="HTH-type_TetR-like_transc_reg"/>
</dbReference>
<dbReference type="InterPro" id="IPR001647">
    <property type="entry name" value="HTH_TetR"/>
</dbReference>
<dbReference type="EMBL" id="JANLCM010000002">
    <property type="protein sequence ID" value="MCS5719373.1"/>
    <property type="molecule type" value="Genomic_DNA"/>
</dbReference>
<evidence type="ECO:0000256" key="2">
    <source>
        <dbReference type="PROSITE-ProRule" id="PRU00335"/>
    </source>
</evidence>
<evidence type="ECO:0000256" key="1">
    <source>
        <dbReference type="ARBA" id="ARBA00023125"/>
    </source>
</evidence>
<dbReference type="InterPro" id="IPR039536">
    <property type="entry name" value="TetR_C_Proteobacteria"/>
</dbReference>
<dbReference type="SUPFAM" id="SSF46689">
    <property type="entry name" value="Homeodomain-like"/>
    <property type="match status" value="1"/>
</dbReference>
<dbReference type="InterPro" id="IPR036271">
    <property type="entry name" value="Tet_transcr_reg_TetR-rel_C_sf"/>
</dbReference>
<proteinExistence type="predicted"/>